<evidence type="ECO:0000313" key="2">
    <source>
        <dbReference type="EMBL" id="ABS52019.1"/>
    </source>
</evidence>
<dbReference type="HOGENOM" id="CLU_072544_0_0_7"/>
<dbReference type="PANTHER" id="PTHR47505:SF1">
    <property type="entry name" value="DNA UTILIZATION PROTEIN YHGH"/>
    <property type="match status" value="1"/>
</dbReference>
<dbReference type="KEGG" id="cha:CHAB381_1215"/>
<gene>
    <name evidence="2" type="ordered locus">CHAB381_1215</name>
</gene>
<dbReference type="InterPro" id="IPR029057">
    <property type="entry name" value="PRTase-like"/>
</dbReference>
<comment type="similarity">
    <text evidence="1">Belongs to the ComF/GntX family.</text>
</comment>
<dbReference type="InterPro" id="IPR051910">
    <property type="entry name" value="ComF/GntX_DNA_util-trans"/>
</dbReference>
<protein>
    <submittedName>
        <fullName evidence="2">Transformation system protein</fullName>
    </submittedName>
</protein>
<dbReference type="AlphaFoldDB" id="A7I2M8"/>
<accession>A7I2M8</accession>
<dbReference type="RefSeq" id="WP_012109070.1">
    <property type="nucleotide sequence ID" value="NC_009714.1"/>
</dbReference>
<evidence type="ECO:0000256" key="1">
    <source>
        <dbReference type="ARBA" id="ARBA00008007"/>
    </source>
</evidence>
<dbReference type="CDD" id="cd06223">
    <property type="entry name" value="PRTases_typeI"/>
    <property type="match status" value="1"/>
</dbReference>
<dbReference type="Gene3D" id="3.40.50.2020">
    <property type="match status" value="1"/>
</dbReference>
<dbReference type="InterPro" id="IPR000836">
    <property type="entry name" value="PRTase_dom"/>
</dbReference>
<dbReference type="eggNOG" id="COG1040">
    <property type="taxonomic scope" value="Bacteria"/>
</dbReference>
<proteinExistence type="inferred from homology"/>
<name>A7I2M8_CAMHC</name>
<dbReference type="EMBL" id="CP000776">
    <property type="protein sequence ID" value="ABS52019.1"/>
    <property type="molecule type" value="Genomic_DNA"/>
</dbReference>
<evidence type="ECO:0000313" key="3">
    <source>
        <dbReference type="Proteomes" id="UP000002407"/>
    </source>
</evidence>
<reference evidence="3" key="1">
    <citation type="submission" date="2007-07" db="EMBL/GenBank/DDBJ databases">
        <title>Complete genome sequence of Campylobacter hominis ATCC BAA-381, a commensal isolated from the human gastrointestinal tract.</title>
        <authorList>
            <person name="Fouts D.E."/>
            <person name="Mongodin E.F."/>
            <person name="Puiu D."/>
            <person name="Sebastian Y."/>
            <person name="Miller W.G."/>
            <person name="Mandrell R.E."/>
            <person name="Nelson K.E."/>
        </authorList>
    </citation>
    <scope>NUCLEOTIDE SEQUENCE [LARGE SCALE GENOMIC DNA]</scope>
    <source>
        <strain evidence="3">ATCC BAA-381 / LMG 19568 / NCTC 13146 / CH001A</strain>
    </source>
</reference>
<dbReference type="STRING" id="360107.CHAB381_1215"/>
<dbReference type="SUPFAM" id="SSF53271">
    <property type="entry name" value="PRTase-like"/>
    <property type="match status" value="1"/>
</dbReference>
<dbReference type="PANTHER" id="PTHR47505">
    <property type="entry name" value="DNA UTILIZATION PROTEIN YHGH"/>
    <property type="match status" value="1"/>
</dbReference>
<sequence length="233" mass="26820">MKCVYCEKFSTKIICKDCTKILSQISIGRRNFGDFAVYYFYYYSEIQKLILSKHHEYGYFVYKTLANLTFRRFTEKFEKEILCSQDGTQNINTQNINDNTSKENFELKNEKFAPKFGCLHKNQTLANALPLDDNIRSGYSHTAILAHALKSNFITPIYRTLRAKNHVSYAGKSLAFRLKNPRNFEIFKKPKFPIILVDDIVTTGSSLLEAKKTLENAGFSVLFGLVLANAEEN</sequence>
<dbReference type="Proteomes" id="UP000002407">
    <property type="component" value="Chromosome"/>
</dbReference>
<organism evidence="2 3">
    <name type="scientific">Campylobacter hominis (strain ATCC BAA-381 / DSM 21671 / CCUG 45161 / LMG 19568 / NCTC 13146 / CH001A)</name>
    <dbReference type="NCBI Taxonomy" id="360107"/>
    <lineage>
        <taxon>Bacteria</taxon>
        <taxon>Pseudomonadati</taxon>
        <taxon>Campylobacterota</taxon>
        <taxon>Epsilonproteobacteria</taxon>
        <taxon>Campylobacterales</taxon>
        <taxon>Campylobacteraceae</taxon>
        <taxon>Campylobacter</taxon>
    </lineage>
</organism>
<keyword evidence="3" id="KW-1185">Reference proteome</keyword>